<proteinExistence type="predicted"/>
<name>A0A2P2KBN3_RHIMU</name>
<organism evidence="1">
    <name type="scientific">Rhizophora mucronata</name>
    <name type="common">Asiatic mangrove</name>
    <dbReference type="NCBI Taxonomy" id="61149"/>
    <lineage>
        <taxon>Eukaryota</taxon>
        <taxon>Viridiplantae</taxon>
        <taxon>Streptophyta</taxon>
        <taxon>Embryophyta</taxon>
        <taxon>Tracheophyta</taxon>
        <taxon>Spermatophyta</taxon>
        <taxon>Magnoliopsida</taxon>
        <taxon>eudicotyledons</taxon>
        <taxon>Gunneridae</taxon>
        <taxon>Pentapetalae</taxon>
        <taxon>rosids</taxon>
        <taxon>fabids</taxon>
        <taxon>Malpighiales</taxon>
        <taxon>Rhizophoraceae</taxon>
        <taxon>Rhizophora</taxon>
    </lineage>
</organism>
<evidence type="ECO:0000313" key="1">
    <source>
        <dbReference type="EMBL" id="MBX03126.1"/>
    </source>
</evidence>
<reference evidence="1" key="1">
    <citation type="submission" date="2018-02" db="EMBL/GenBank/DDBJ databases">
        <title>Rhizophora mucronata_Transcriptome.</title>
        <authorList>
            <person name="Meera S.P."/>
            <person name="Sreeshan A."/>
            <person name="Augustine A."/>
        </authorList>
    </citation>
    <scope>NUCLEOTIDE SEQUENCE</scope>
    <source>
        <tissue evidence="1">Leaf</tissue>
    </source>
</reference>
<dbReference type="EMBL" id="GGEC01022642">
    <property type="protein sequence ID" value="MBX03126.1"/>
    <property type="molecule type" value="Transcribed_RNA"/>
</dbReference>
<sequence length="28" mass="3356">MQFGIFMMQNWSKYTCCVSCVSTFDRLE</sequence>
<accession>A0A2P2KBN3</accession>
<protein>
    <submittedName>
        <fullName evidence="1">Uncharacterized protein</fullName>
    </submittedName>
</protein>
<dbReference type="AlphaFoldDB" id="A0A2P2KBN3"/>